<keyword evidence="1" id="KW-1133">Transmembrane helix</keyword>
<reference evidence="4" key="1">
    <citation type="journal article" date="2019" name="Int. J. Syst. Evol. Microbiol.">
        <title>The Global Catalogue of Microorganisms (GCM) 10K type strain sequencing project: providing services to taxonomists for standard genome sequencing and annotation.</title>
        <authorList>
            <consortium name="The Broad Institute Genomics Platform"/>
            <consortium name="The Broad Institute Genome Sequencing Center for Infectious Disease"/>
            <person name="Wu L."/>
            <person name="Ma J."/>
        </authorList>
    </citation>
    <scope>NUCLEOTIDE SEQUENCE [LARGE SCALE GENOMIC DNA]</scope>
    <source>
        <strain evidence="4">JCM 32226</strain>
    </source>
</reference>
<organism evidence="3 4">
    <name type="scientific">Pseudaeromonas paramecii</name>
    <dbReference type="NCBI Taxonomy" id="2138166"/>
    <lineage>
        <taxon>Bacteria</taxon>
        <taxon>Pseudomonadati</taxon>
        <taxon>Pseudomonadota</taxon>
        <taxon>Gammaproteobacteria</taxon>
        <taxon>Aeromonadales</taxon>
        <taxon>Aeromonadaceae</taxon>
        <taxon>Pseudaeromonas</taxon>
    </lineage>
</organism>
<proteinExistence type="predicted"/>
<keyword evidence="4" id="KW-1185">Reference proteome</keyword>
<name>A0ABP8Q9K2_9GAMM</name>
<dbReference type="Proteomes" id="UP001501321">
    <property type="component" value="Unassembled WGS sequence"/>
</dbReference>
<keyword evidence="1" id="KW-0472">Membrane</keyword>
<gene>
    <name evidence="3" type="ORF">GCM10023095_19890</name>
</gene>
<comment type="caution">
    <text evidence="3">The sequence shown here is derived from an EMBL/GenBank/DDBJ whole genome shotgun (WGS) entry which is preliminary data.</text>
</comment>
<keyword evidence="1" id="KW-0812">Transmembrane</keyword>
<accession>A0ABP8Q9K2</accession>
<feature type="domain" description="TadE-like" evidence="2">
    <location>
        <begin position="12"/>
        <end position="54"/>
    </location>
</feature>
<evidence type="ECO:0000313" key="4">
    <source>
        <dbReference type="Proteomes" id="UP001501321"/>
    </source>
</evidence>
<dbReference type="InterPro" id="IPR012495">
    <property type="entry name" value="TadE-like_dom"/>
</dbReference>
<dbReference type="EMBL" id="BAABFC010000012">
    <property type="protein sequence ID" value="GAA4499547.1"/>
    <property type="molecule type" value="Genomic_DNA"/>
</dbReference>
<feature type="transmembrane region" description="Helical" evidence="1">
    <location>
        <begin position="12"/>
        <end position="33"/>
    </location>
</feature>
<dbReference type="Pfam" id="PF07811">
    <property type="entry name" value="TadE"/>
    <property type="match status" value="1"/>
</dbReference>
<dbReference type="RefSeq" id="WP_345012577.1">
    <property type="nucleotide sequence ID" value="NZ_BAABFC010000012.1"/>
</dbReference>
<sequence length="163" mass="18191">MMSHFLQRRSRGTVLIEFTLVAVLFFLLLFAIMEFSRLLFVWHALSESTRRAARLAAVCQVSEAEQLDVRTLAVLEPGLLPEFGPDNLQLNYLDATGAPVTGDLTQAATFNQIRFVQARVINYQLRLMIPFLTPDLVTLLAPAFSTTLPRESLGVTPTGYTDC</sequence>
<evidence type="ECO:0000259" key="2">
    <source>
        <dbReference type="Pfam" id="PF07811"/>
    </source>
</evidence>
<protein>
    <submittedName>
        <fullName evidence="3">Pilus assembly protein</fullName>
    </submittedName>
</protein>
<evidence type="ECO:0000256" key="1">
    <source>
        <dbReference type="SAM" id="Phobius"/>
    </source>
</evidence>
<evidence type="ECO:0000313" key="3">
    <source>
        <dbReference type="EMBL" id="GAA4499547.1"/>
    </source>
</evidence>